<dbReference type="eggNOG" id="ENOG50332KG">
    <property type="taxonomic scope" value="Bacteria"/>
</dbReference>
<name>W5TDL0_9NOCA</name>
<dbReference type="OrthoDB" id="3689685at2"/>
<accession>W5TDL0</accession>
<evidence type="ECO:0008006" key="4">
    <source>
        <dbReference type="Google" id="ProtNLM"/>
    </source>
</evidence>
<gene>
    <name evidence="2" type="ORF">NONO_c24630</name>
</gene>
<evidence type="ECO:0000256" key="1">
    <source>
        <dbReference type="SAM" id="MobiDB-lite"/>
    </source>
</evidence>
<organism evidence="2 3">
    <name type="scientific">Nocardia nova SH22a</name>
    <dbReference type="NCBI Taxonomy" id="1415166"/>
    <lineage>
        <taxon>Bacteria</taxon>
        <taxon>Bacillati</taxon>
        <taxon>Actinomycetota</taxon>
        <taxon>Actinomycetes</taxon>
        <taxon>Mycobacteriales</taxon>
        <taxon>Nocardiaceae</taxon>
        <taxon>Nocardia</taxon>
    </lineage>
</organism>
<evidence type="ECO:0000313" key="2">
    <source>
        <dbReference type="EMBL" id="AHH17259.1"/>
    </source>
</evidence>
<protein>
    <recommendedName>
        <fullName evidence="4">Plasmid replication, integration and excision activator</fullName>
    </recommendedName>
</protein>
<dbReference type="KEGG" id="nno:NONO_c24630"/>
<feature type="compositionally biased region" description="Low complexity" evidence="1">
    <location>
        <begin position="145"/>
        <end position="156"/>
    </location>
</feature>
<dbReference type="Proteomes" id="UP000019150">
    <property type="component" value="Chromosome"/>
</dbReference>
<dbReference type="AlphaFoldDB" id="W5TDL0"/>
<dbReference type="STRING" id="1415166.NONO_c24630"/>
<feature type="region of interest" description="Disordered" evidence="1">
    <location>
        <begin position="137"/>
        <end position="163"/>
    </location>
</feature>
<proteinExistence type="predicted"/>
<dbReference type="RefSeq" id="WP_025348736.1">
    <property type="nucleotide sequence ID" value="NZ_CP006850.1"/>
</dbReference>
<sequence length="163" mass="17751">MAIKKNNRFKIEHSEAFPQRLMLMSPITPAIKYNPDRNALPEQMFDFNQKTGEGSGLPLWTATVTDPHEAADGKGKRASFDITFIAEVQPVPAGEQVAPGTDLWWIELEGLTAEPKVMGQGEYKYLGYVYRATGIKGDNSGSKQAPADPGAARPARNSSDKAA</sequence>
<dbReference type="HOGENOM" id="CLU_143968_0_0_11"/>
<evidence type="ECO:0000313" key="3">
    <source>
        <dbReference type="Proteomes" id="UP000019150"/>
    </source>
</evidence>
<dbReference type="PATRIC" id="fig|1415166.3.peg.2517"/>
<reference evidence="2 3" key="1">
    <citation type="journal article" date="2014" name="Appl. Environ. Microbiol.">
        <title>Insights into the Microbial Degradation of Rubber and Gutta-Percha by Analysis of the Complete Genome of Nocardia nova SH22a.</title>
        <authorList>
            <person name="Luo Q."/>
            <person name="Hiessl S."/>
            <person name="Poehlein A."/>
            <person name="Daniel R."/>
            <person name="Steinbuchel A."/>
        </authorList>
    </citation>
    <scope>NUCLEOTIDE SEQUENCE [LARGE SCALE GENOMIC DNA]</scope>
    <source>
        <strain evidence="2">SH22a</strain>
    </source>
</reference>
<keyword evidence="3" id="KW-1185">Reference proteome</keyword>
<dbReference type="EMBL" id="CP006850">
    <property type="protein sequence ID" value="AHH17259.1"/>
    <property type="molecule type" value="Genomic_DNA"/>
</dbReference>